<dbReference type="Gene3D" id="3.20.20.210">
    <property type="match status" value="1"/>
</dbReference>
<evidence type="ECO:0000313" key="2">
    <source>
        <dbReference type="EMBL" id="SKB03703.1"/>
    </source>
</evidence>
<dbReference type="STRING" id="1736691.SAMN06295964_0318"/>
<gene>
    <name evidence="2" type="ORF">SAMN06295964_0318</name>
</gene>
<dbReference type="InterPro" id="IPR002629">
    <property type="entry name" value="Met_Synth_C/arc"/>
</dbReference>
<dbReference type="InterPro" id="IPR038071">
    <property type="entry name" value="UROD/MetE-like_sf"/>
</dbReference>
<organism evidence="2 3">
    <name type="scientific">Aeromicrobium choanae</name>
    <dbReference type="NCBI Taxonomy" id="1736691"/>
    <lineage>
        <taxon>Bacteria</taxon>
        <taxon>Bacillati</taxon>
        <taxon>Actinomycetota</taxon>
        <taxon>Actinomycetes</taxon>
        <taxon>Propionibacteriales</taxon>
        <taxon>Nocardioidaceae</taxon>
        <taxon>Aeromicrobium</taxon>
    </lineage>
</organism>
<dbReference type="SUPFAM" id="SSF51726">
    <property type="entry name" value="UROD/MetE-like"/>
    <property type="match status" value="1"/>
</dbReference>
<keyword evidence="3" id="KW-1185">Reference proteome</keyword>
<dbReference type="GO" id="GO:0009086">
    <property type="term" value="P:methionine biosynthetic process"/>
    <property type="evidence" value="ECO:0007669"/>
    <property type="project" value="InterPro"/>
</dbReference>
<dbReference type="EMBL" id="LT796768">
    <property type="protein sequence ID" value="SKB03703.1"/>
    <property type="molecule type" value="Genomic_DNA"/>
</dbReference>
<dbReference type="GO" id="GO:0008270">
    <property type="term" value="F:zinc ion binding"/>
    <property type="evidence" value="ECO:0007669"/>
    <property type="project" value="InterPro"/>
</dbReference>
<accession>A0A1T4YPT1</accession>
<dbReference type="GO" id="GO:0003871">
    <property type="term" value="F:5-methyltetrahydropteroyltriglutamate-homocysteine S-methyltransferase activity"/>
    <property type="evidence" value="ECO:0007669"/>
    <property type="project" value="InterPro"/>
</dbReference>
<sequence>MIVGMRATGIGSMPGDEFSPVARYVIETFGADGIVFVPELPDRGAPSAMLGRTLGVLPLPIDLQPAGWRLAPGEGMDQRRARSALRQDLDVLEELLAGQTVTLKQQLTGPLTLAATVERPRGDKVVSDHGARRELAEALGAAVGEHLAELRRRFTGDLVVQVDEPAITAVLAGSIPTASGFGRHRSIDAPGADALLRPVVDAIRDAGARPVVHTCAPDVPVSLLAGAGFEAIAFDLSLAEPSDVWAQVFEAGTDLWFGGEGAARIEEFMSRLGFAPESFAGRAAVTPACGLAGRSPADARRALEQAATAARSFG</sequence>
<dbReference type="Pfam" id="PF01717">
    <property type="entry name" value="Meth_synt_2"/>
    <property type="match status" value="1"/>
</dbReference>
<feature type="domain" description="Cobalamin-independent methionine synthase MetE C-terminal/archaeal" evidence="1">
    <location>
        <begin position="102"/>
        <end position="311"/>
    </location>
</feature>
<reference evidence="3" key="1">
    <citation type="submission" date="2017-02" db="EMBL/GenBank/DDBJ databases">
        <authorList>
            <person name="Varghese N."/>
            <person name="Submissions S."/>
        </authorList>
    </citation>
    <scope>NUCLEOTIDE SEQUENCE [LARGE SCALE GENOMIC DNA]</scope>
    <source>
        <strain evidence="3">9H-4</strain>
    </source>
</reference>
<evidence type="ECO:0000259" key="1">
    <source>
        <dbReference type="Pfam" id="PF01717"/>
    </source>
</evidence>
<name>A0A1T4YPT1_9ACTN</name>
<protein>
    <submittedName>
        <fullName evidence="2">Cobalamin-independent synthase, Catalytic domain</fullName>
    </submittedName>
</protein>
<dbReference type="Proteomes" id="UP000191040">
    <property type="component" value="Chromosome I"/>
</dbReference>
<evidence type="ECO:0000313" key="3">
    <source>
        <dbReference type="Proteomes" id="UP000191040"/>
    </source>
</evidence>
<dbReference type="AlphaFoldDB" id="A0A1T4YPT1"/>
<proteinExistence type="predicted"/>